<evidence type="ECO:0000313" key="1">
    <source>
        <dbReference type="EMBL" id="SDY74148.1"/>
    </source>
</evidence>
<sequence>MKQCYYHDLSDPKGFQRWITEKLAPVLLAVKPAEMLCFSGKDEEGKTRIRMIQEYINQVPCVNFRQFSMQNGRQKILFYHQRKMMEILQDSRNLRFLNTQGYAEAKNMEDYLDVLVLKISTGKIPHEIGVFLGYPLKDVLGYMGHPSLKLTKVNGWKIYGNPSVSDRTYEAIEKAKNIIRRQLEMMEPDQVISQFC</sequence>
<dbReference type="AlphaFoldDB" id="A0A1H3MCY1"/>
<dbReference type="OrthoDB" id="5393676at2"/>
<dbReference type="InterPro" id="IPR024523">
    <property type="entry name" value="DUF3793"/>
</dbReference>
<dbReference type="RefSeq" id="WP_093312500.1">
    <property type="nucleotide sequence ID" value="NZ_FNPV01000004.1"/>
</dbReference>
<accession>A0A1H3MCY1</accession>
<evidence type="ECO:0008006" key="3">
    <source>
        <dbReference type="Google" id="ProtNLM"/>
    </source>
</evidence>
<gene>
    <name evidence="1" type="ORF">SAMN05192546_10474</name>
</gene>
<dbReference type="STRING" id="159292.SAMN05192546_10474"/>
<evidence type="ECO:0000313" key="2">
    <source>
        <dbReference type="Proteomes" id="UP000199230"/>
    </source>
</evidence>
<dbReference type="Pfam" id="PF12672">
    <property type="entry name" value="DUF3793"/>
    <property type="match status" value="1"/>
</dbReference>
<dbReference type="Proteomes" id="UP000199230">
    <property type="component" value="Unassembled WGS sequence"/>
</dbReference>
<dbReference type="EMBL" id="FNPV01000004">
    <property type="protein sequence ID" value="SDY74148.1"/>
    <property type="molecule type" value="Genomic_DNA"/>
</dbReference>
<reference evidence="1 2" key="1">
    <citation type="submission" date="2016-10" db="EMBL/GenBank/DDBJ databases">
        <authorList>
            <person name="de Groot N.N."/>
        </authorList>
    </citation>
    <scope>NUCLEOTIDE SEQUENCE [LARGE SCALE GENOMIC DNA]</scope>
    <source>
        <strain evidence="1 2">APO</strain>
    </source>
</reference>
<name>A0A1H3MCY1_9FIRM</name>
<protein>
    <recommendedName>
        <fullName evidence="3">DUF3793 family protein</fullName>
    </recommendedName>
</protein>
<organism evidence="1 2">
    <name type="scientific">Tindallia californiensis</name>
    <dbReference type="NCBI Taxonomy" id="159292"/>
    <lineage>
        <taxon>Bacteria</taxon>
        <taxon>Bacillati</taxon>
        <taxon>Bacillota</taxon>
        <taxon>Clostridia</taxon>
        <taxon>Peptostreptococcales</taxon>
        <taxon>Tindalliaceae</taxon>
        <taxon>Tindallia</taxon>
    </lineage>
</organism>
<keyword evidence="2" id="KW-1185">Reference proteome</keyword>
<proteinExistence type="predicted"/>